<dbReference type="EnsemblMetazoa" id="XM_020008115.1">
    <property type="protein sequence ID" value="XP_019863674.1"/>
    <property type="gene ID" value="LOC109592733"/>
</dbReference>
<sequence length="258" mass="29128">MLLKILSLLTCLLCLQEVSATYGYRTKCHKPNSPLNGNVTMTRSHFGYQKLIYSCNTGYKLVGRQTRTCYNGAWAGYQPICQPINDSYKRVHYSCSPGFVLIGKSNVENETLEGIKPDECYTNHLTCKPAVKCMSLTAPTNGSVQFNFGTNLKSRATFSCNANLTLIGSSVRECQPDGNWSGKQPVCREANDCPKLQPPHYGKIYVTGYFHGDYAMTKCYYGYRLIGKARLDCLHTGKWTGVIGRCVKQRSYWRPFYY</sequence>
<dbReference type="Gene3D" id="2.10.70.10">
    <property type="entry name" value="Complement Module, domain 1"/>
    <property type="match status" value="3"/>
</dbReference>
<evidence type="ECO:0000256" key="4">
    <source>
        <dbReference type="PROSITE-ProRule" id="PRU00302"/>
    </source>
</evidence>
<dbReference type="InterPro" id="IPR035976">
    <property type="entry name" value="Sushi/SCR/CCP_sf"/>
</dbReference>
<protein>
    <recommendedName>
        <fullName evidence="6">Sushi domain-containing protein</fullName>
    </recommendedName>
</protein>
<dbReference type="PROSITE" id="PS50923">
    <property type="entry name" value="SUSHI"/>
    <property type="match status" value="3"/>
</dbReference>
<comment type="caution">
    <text evidence="4">Lacks conserved residue(s) required for the propagation of feature annotation.</text>
</comment>
<proteinExistence type="predicted"/>
<keyword evidence="8" id="KW-1185">Reference proteome</keyword>
<keyword evidence="1 5" id="KW-0732">Signal</keyword>
<dbReference type="KEGG" id="aqu:109592733"/>
<dbReference type="InterPro" id="IPR051277">
    <property type="entry name" value="SEZ6_CSMD_C4BPB_Regulators"/>
</dbReference>
<dbReference type="Proteomes" id="UP000007879">
    <property type="component" value="Unassembled WGS sequence"/>
</dbReference>
<feature type="disulfide bond" evidence="4">
    <location>
        <begin position="160"/>
        <end position="187"/>
    </location>
</feature>
<accession>A0A1X7VMB7</accession>
<dbReference type="SMART" id="SM00032">
    <property type="entry name" value="CCP"/>
    <property type="match status" value="3"/>
</dbReference>
<dbReference type="AlphaFoldDB" id="A0A1X7VMB7"/>
<dbReference type="CDD" id="cd00033">
    <property type="entry name" value="CCP"/>
    <property type="match status" value="3"/>
</dbReference>
<dbReference type="EnsemblMetazoa" id="Aqu2.1.40980_001">
    <property type="protein sequence ID" value="Aqu2.1.40980_001"/>
    <property type="gene ID" value="Aqu2.1.40980"/>
</dbReference>
<dbReference type="InParanoid" id="A0A1X7VMB7"/>
<dbReference type="InterPro" id="IPR000436">
    <property type="entry name" value="Sushi_SCR_CCP_dom"/>
</dbReference>
<evidence type="ECO:0000256" key="1">
    <source>
        <dbReference type="ARBA" id="ARBA00022729"/>
    </source>
</evidence>
<feature type="chain" id="PRO_5013390341" description="Sushi domain-containing protein" evidence="5">
    <location>
        <begin position="21"/>
        <end position="258"/>
    </location>
</feature>
<gene>
    <name evidence="7" type="primary">109592733</name>
</gene>
<dbReference type="PANTHER" id="PTHR45656:SF4">
    <property type="entry name" value="PROTEIN CBR-CLEC-78"/>
    <property type="match status" value="1"/>
</dbReference>
<dbReference type="OrthoDB" id="5804959at2759"/>
<dbReference type="Pfam" id="PF00084">
    <property type="entry name" value="Sushi"/>
    <property type="match status" value="3"/>
</dbReference>
<reference evidence="7" key="2">
    <citation type="submission" date="2017-05" db="UniProtKB">
        <authorList>
            <consortium name="EnsemblMetazoa"/>
        </authorList>
    </citation>
    <scope>IDENTIFICATION</scope>
</reference>
<dbReference type="STRING" id="400682.A0A1X7VMB7"/>
<dbReference type="SUPFAM" id="SSF57535">
    <property type="entry name" value="Complement control module/SCR domain"/>
    <property type="match status" value="3"/>
</dbReference>
<organism evidence="7">
    <name type="scientific">Amphimedon queenslandica</name>
    <name type="common">Sponge</name>
    <dbReference type="NCBI Taxonomy" id="400682"/>
    <lineage>
        <taxon>Eukaryota</taxon>
        <taxon>Metazoa</taxon>
        <taxon>Porifera</taxon>
        <taxon>Demospongiae</taxon>
        <taxon>Heteroscleromorpha</taxon>
        <taxon>Haplosclerida</taxon>
        <taxon>Niphatidae</taxon>
        <taxon>Amphimedon</taxon>
    </lineage>
</organism>
<evidence type="ECO:0000256" key="2">
    <source>
        <dbReference type="ARBA" id="ARBA00022737"/>
    </source>
</evidence>
<evidence type="ECO:0000256" key="5">
    <source>
        <dbReference type="SAM" id="SignalP"/>
    </source>
</evidence>
<feature type="domain" description="Sushi" evidence="6">
    <location>
        <begin position="131"/>
        <end position="189"/>
    </location>
</feature>
<name>A0A1X7VMB7_AMPQE</name>
<dbReference type="PANTHER" id="PTHR45656">
    <property type="entry name" value="PROTEIN CBR-CLEC-78"/>
    <property type="match status" value="1"/>
</dbReference>
<evidence type="ECO:0000313" key="8">
    <source>
        <dbReference type="Proteomes" id="UP000007879"/>
    </source>
</evidence>
<evidence type="ECO:0000256" key="3">
    <source>
        <dbReference type="ARBA" id="ARBA00023157"/>
    </source>
</evidence>
<feature type="domain" description="Sushi" evidence="6">
    <location>
        <begin position="191"/>
        <end position="248"/>
    </location>
</feature>
<keyword evidence="2" id="KW-0677">Repeat</keyword>
<evidence type="ECO:0000259" key="6">
    <source>
        <dbReference type="PROSITE" id="PS50923"/>
    </source>
</evidence>
<feature type="disulfide bond" evidence="4">
    <location>
        <begin position="219"/>
        <end position="246"/>
    </location>
</feature>
<evidence type="ECO:0000313" key="7">
    <source>
        <dbReference type="EnsemblMetazoa" id="Aqu2.1.40980_001"/>
    </source>
</evidence>
<keyword evidence="3 4" id="KW-1015">Disulfide bond</keyword>
<keyword evidence="4" id="KW-0768">Sushi</keyword>
<reference evidence="8" key="1">
    <citation type="journal article" date="2010" name="Nature">
        <title>The Amphimedon queenslandica genome and the evolution of animal complexity.</title>
        <authorList>
            <person name="Srivastava M."/>
            <person name="Simakov O."/>
            <person name="Chapman J."/>
            <person name="Fahey B."/>
            <person name="Gauthier M.E."/>
            <person name="Mitros T."/>
            <person name="Richards G.S."/>
            <person name="Conaco C."/>
            <person name="Dacre M."/>
            <person name="Hellsten U."/>
            <person name="Larroux C."/>
            <person name="Putnam N.H."/>
            <person name="Stanke M."/>
            <person name="Adamska M."/>
            <person name="Darling A."/>
            <person name="Degnan S.M."/>
            <person name="Oakley T.H."/>
            <person name="Plachetzki D.C."/>
            <person name="Zhai Y."/>
            <person name="Adamski M."/>
            <person name="Calcino A."/>
            <person name="Cummins S.F."/>
            <person name="Goodstein D.M."/>
            <person name="Harris C."/>
            <person name="Jackson D.J."/>
            <person name="Leys S.P."/>
            <person name="Shu S."/>
            <person name="Woodcroft B.J."/>
            <person name="Vervoort M."/>
            <person name="Kosik K.S."/>
            <person name="Manning G."/>
            <person name="Degnan B.M."/>
            <person name="Rokhsar D.S."/>
        </authorList>
    </citation>
    <scope>NUCLEOTIDE SEQUENCE [LARGE SCALE GENOMIC DNA]</scope>
</reference>
<feature type="signal peptide" evidence="5">
    <location>
        <begin position="1"/>
        <end position="20"/>
    </location>
</feature>
<feature type="domain" description="Sushi" evidence="6">
    <location>
        <begin position="26"/>
        <end position="83"/>
    </location>
</feature>